<dbReference type="EMBL" id="JADJIB010000002">
    <property type="protein sequence ID" value="MBK7273071.1"/>
    <property type="molecule type" value="Genomic_DNA"/>
</dbReference>
<organism evidence="1 2">
    <name type="scientific">Candidatus Phosphoribacter hodrii</name>
    <dbReference type="NCBI Taxonomy" id="2953743"/>
    <lineage>
        <taxon>Bacteria</taxon>
        <taxon>Bacillati</taxon>
        <taxon>Actinomycetota</taxon>
        <taxon>Actinomycetes</taxon>
        <taxon>Micrococcales</taxon>
        <taxon>Dermatophilaceae</taxon>
        <taxon>Candidatus Phosphoribacter</taxon>
    </lineage>
</organism>
<name>A0A935M5A3_9MICO</name>
<evidence type="ECO:0000313" key="1">
    <source>
        <dbReference type="EMBL" id="MBK7273071.1"/>
    </source>
</evidence>
<accession>A0A935M5A3</accession>
<dbReference type="AlphaFoldDB" id="A0A935M5A3"/>
<dbReference type="PANTHER" id="PTHR30528">
    <property type="entry name" value="CYTOPLASMIC PROTEIN"/>
    <property type="match status" value="1"/>
</dbReference>
<gene>
    <name evidence="1" type="ORF">IPI13_07830</name>
</gene>
<comment type="caution">
    <text evidence="1">The sequence shown here is derived from an EMBL/GenBank/DDBJ whole genome shotgun (WGS) entry which is preliminary data.</text>
</comment>
<dbReference type="Pfam" id="PF06224">
    <property type="entry name" value="AlkZ-like"/>
    <property type="match status" value="1"/>
</dbReference>
<protein>
    <submittedName>
        <fullName evidence="1">YcaQ family DNA glycosylase</fullName>
    </submittedName>
</protein>
<sequence length="399" mass="43853">MRELTGAQARRIAIAAQGLTAQRPAPGSVGTRHLGGVIDRLGVVQIDSVNVVARSHYLPFFSRLGPYDREALDRMRDAAPRRLVEYWAHEAALVAPATWPLFAGRMRAAESEAWGGMRQVHAEHPGLVEAVLREVTDRGPLTSRQVEAALAHDVPRSREDWGWNWSAVKRALEWLFWSGQVASAGRTASFERRYAAPSRVAPPALRAAWAARDDARTEGEAITELVRMAASALGVATEASLADYFRLTRAQARDAIAVLCAEGCIEEVRVVGWRDTAYLWSAARVPRSVHVEALVSPFDSLVWHRPRTEALFGVRYRLEIYTPAPQRIHGYYVLPFVFGDTIVARVDLKADRAAGVLRVPQLTWEPGAPPEAAAALERELAALAGWLELTDVSVPGTAP</sequence>
<dbReference type="InterPro" id="IPR009351">
    <property type="entry name" value="AlkZ-like"/>
</dbReference>
<dbReference type="Proteomes" id="UP000726105">
    <property type="component" value="Unassembled WGS sequence"/>
</dbReference>
<evidence type="ECO:0000313" key="2">
    <source>
        <dbReference type="Proteomes" id="UP000726105"/>
    </source>
</evidence>
<dbReference type="PANTHER" id="PTHR30528:SF0">
    <property type="entry name" value="CYTOPLASMIC PROTEIN"/>
    <property type="match status" value="1"/>
</dbReference>
<proteinExistence type="predicted"/>
<reference evidence="1 2" key="1">
    <citation type="submission" date="2020-10" db="EMBL/GenBank/DDBJ databases">
        <title>Connecting structure to function with the recovery of over 1000 high-quality activated sludge metagenome-assembled genomes encoding full-length rRNA genes using long-read sequencing.</title>
        <authorList>
            <person name="Singleton C.M."/>
            <person name="Petriglieri F."/>
            <person name="Kristensen J.M."/>
            <person name="Kirkegaard R.H."/>
            <person name="Michaelsen T.Y."/>
            <person name="Andersen M.H."/>
            <person name="Karst S.M."/>
            <person name="Dueholm M.S."/>
            <person name="Nielsen P.H."/>
            <person name="Albertsen M."/>
        </authorList>
    </citation>
    <scope>NUCLEOTIDE SEQUENCE [LARGE SCALE GENOMIC DNA]</scope>
    <source>
        <strain evidence="1">Ega_18-Q3-R5-49_MAXAC.001</strain>
    </source>
</reference>